<name>A0A124BRX9_9DEIO</name>
<dbReference type="InterPro" id="IPR007527">
    <property type="entry name" value="Znf_SWIM"/>
</dbReference>
<dbReference type="PROSITE" id="PS51192">
    <property type="entry name" value="HELICASE_ATP_BIND_1"/>
    <property type="match status" value="1"/>
</dbReference>
<organism evidence="8 9">
    <name type="scientific">Deinococcus grandis</name>
    <dbReference type="NCBI Taxonomy" id="57498"/>
    <lineage>
        <taxon>Bacteria</taxon>
        <taxon>Thermotogati</taxon>
        <taxon>Deinococcota</taxon>
        <taxon>Deinococci</taxon>
        <taxon>Deinococcales</taxon>
        <taxon>Deinococcaceae</taxon>
        <taxon>Deinococcus</taxon>
    </lineage>
</organism>
<dbReference type="Pfam" id="PF00176">
    <property type="entry name" value="SNF2-rel_dom"/>
    <property type="match status" value="1"/>
</dbReference>
<evidence type="ECO:0000259" key="6">
    <source>
        <dbReference type="PROSITE" id="PS51192"/>
    </source>
</evidence>
<keyword evidence="2" id="KW-0863">Zinc-finger</keyword>
<accession>A0A124BRX9</accession>
<keyword evidence="2" id="KW-0479">Metal-binding</keyword>
<dbReference type="SUPFAM" id="SSF52540">
    <property type="entry name" value="P-loop containing nucleoside triphosphate hydrolases"/>
    <property type="match status" value="3"/>
</dbReference>
<proteinExistence type="predicted"/>
<dbReference type="SMART" id="SM00487">
    <property type="entry name" value="DEXDc"/>
    <property type="match status" value="1"/>
</dbReference>
<dbReference type="InterPro" id="IPR036844">
    <property type="entry name" value="Hint_dom_sf"/>
</dbReference>
<dbReference type="InterPro" id="IPR014001">
    <property type="entry name" value="Helicase_ATP-bd"/>
</dbReference>
<dbReference type="Pfam" id="PF14528">
    <property type="entry name" value="LAGLIDADG_3"/>
    <property type="match status" value="1"/>
</dbReference>
<evidence type="ECO:0000259" key="4">
    <source>
        <dbReference type="PROSITE" id="PS50819"/>
    </source>
</evidence>
<keyword evidence="8" id="KW-0347">Helicase</keyword>
<feature type="domain" description="Helicase ATP-binding" evidence="6">
    <location>
        <begin position="1015"/>
        <end position="1155"/>
    </location>
</feature>
<keyword evidence="9" id="KW-1185">Reference proteome</keyword>
<dbReference type="InterPro" id="IPR001650">
    <property type="entry name" value="Helicase_C-like"/>
</dbReference>
<keyword evidence="8" id="KW-0547">Nucleotide-binding</keyword>
<dbReference type="Gene3D" id="3.40.50.10810">
    <property type="entry name" value="Tandem AAA-ATPase domain"/>
    <property type="match status" value="2"/>
</dbReference>
<keyword evidence="2" id="KW-0862">Zinc</keyword>
<evidence type="ECO:0000256" key="1">
    <source>
        <dbReference type="ARBA" id="ARBA00022801"/>
    </source>
</evidence>
<dbReference type="InterPro" id="IPR004860">
    <property type="entry name" value="LAGLIDADG_dom"/>
</dbReference>
<evidence type="ECO:0000259" key="7">
    <source>
        <dbReference type="PROSITE" id="PS51194"/>
    </source>
</evidence>
<dbReference type="SMART" id="SM00490">
    <property type="entry name" value="HELICc"/>
    <property type="match status" value="1"/>
</dbReference>
<dbReference type="RefSeq" id="WP_058977783.1">
    <property type="nucleotide sequence ID" value="NZ_BCMS01000001.1"/>
</dbReference>
<gene>
    <name evidence="8" type="ORF">DEIGR_102599</name>
</gene>
<dbReference type="InterPro" id="IPR000330">
    <property type="entry name" value="SNF2_N"/>
</dbReference>
<dbReference type="GO" id="GO:0004386">
    <property type="term" value="F:helicase activity"/>
    <property type="evidence" value="ECO:0007669"/>
    <property type="project" value="UniProtKB-KW"/>
</dbReference>
<dbReference type="PROSITE" id="PS50819">
    <property type="entry name" value="INTEIN_ENDONUCLEASE"/>
    <property type="match status" value="1"/>
</dbReference>
<dbReference type="PROSITE" id="PS50966">
    <property type="entry name" value="ZF_SWIM"/>
    <property type="match status" value="1"/>
</dbReference>
<evidence type="ECO:0000256" key="3">
    <source>
        <dbReference type="SAM" id="MobiDB-lite"/>
    </source>
</evidence>
<dbReference type="GO" id="GO:0008270">
    <property type="term" value="F:zinc ion binding"/>
    <property type="evidence" value="ECO:0007669"/>
    <property type="project" value="UniProtKB-KW"/>
</dbReference>
<dbReference type="Gene3D" id="3.10.28.10">
    <property type="entry name" value="Homing endonucleases"/>
    <property type="match status" value="1"/>
</dbReference>
<dbReference type="Pfam" id="PF04434">
    <property type="entry name" value="SWIM"/>
    <property type="match status" value="1"/>
</dbReference>
<dbReference type="InterPro" id="IPR004042">
    <property type="entry name" value="Intein_endonuc_central"/>
</dbReference>
<protein>
    <submittedName>
        <fullName evidence="8">SNF2/Rad54 helicase-like protein</fullName>
    </submittedName>
</protein>
<dbReference type="GO" id="GO:0004519">
    <property type="term" value="F:endonuclease activity"/>
    <property type="evidence" value="ECO:0007669"/>
    <property type="project" value="InterPro"/>
</dbReference>
<dbReference type="CDD" id="cd18793">
    <property type="entry name" value="SF2_C_SNF"/>
    <property type="match status" value="1"/>
</dbReference>
<dbReference type="Proteomes" id="UP000056209">
    <property type="component" value="Unassembled WGS sequence"/>
</dbReference>
<feature type="domain" description="DOD-type homing endonuclease" evidence="4">
    <location>
        <begin position="793"/>
        <end position="924"/>
    </location>
</feature>
<dbReference type="Pfam" id="PF00271">
    <property type="entry name" value="Helicase_C"/>
    <property type="match status" value="1"/>
</dbReference>
<evidence type="ECO:0000313" key="8">
    <source>
        <dbReference type="EMBL" id="GAQ22572.1"/>
    </source>
</evidence>
<keyword evidence="8" id="KW-0067">ATP-binding</keyword>
<reference evidence="9" key="1">
    <citation type="submission" date="2015-11" db="EMBL/GenBank/DDBJ databases">
        <title>Draft Genome Sequence of the Radioresistant Bacterium Deinococcus grandis, Isolated from Freshwater Fish in Japan.</title>
        <authorList>
            <person name="Satoh K."/>
            <person name="Onodera T."/>
            <person name="Omoso K."/>
            <person name="Takeda-Yano K."/>
            <person name="Katayama T."/>
            <person name="Oono Y."/>
            <person name="Narumi I."/>
        </authorList>
    </citation>
    <scope>NUCLEOTIDE SEQUENCE [LARGE SCALE GENOMIC DNA]</scope>
    <source>
        <strain evidence="9">ATCC 43672</strain>
    </source>
</reference>
<comment type="caution">
    <text evidence="8">The sequence shown here is derived from an EMBL/GenBank/DDBJ whole genome shotgun (WGS) entry which is preliminary data.</text>
</comment>
<sequence length="1463" mass="160992">MKLSRLPPGFALDTAAQGLALREEAVTDVRREWTDDGWHAEATVTDAGVPYHATVDLLPPPDPQLRGSSCTCGRYRCRHVAALVLATDPPAGPRPAPRDAADGVKPAPAEEPLDARTQQWLASFTDTRSPSRGRQFELRYVLRSLPPGSSAGGRRVALQLLRVPLRGEQPDVKGAERYPLPRNLSSAPAFVRRDSNLLRLLEMATTATHEPGRWQEELHALTDHPAADLLLEHLLGSGRLCWERPEQPLTRGPDLSGQLAWLSDPRGAQTPAVHLPDAPDAQLLPVAPPWAVRPTALTLSRVQTDAPAEVTARFLSGPVLPPAQAVALAHAITASGLNLPIPQTVQVREERLPYTPQLHLLAREATHHAFSGARHTVTLPLAELRHAYAGLTVPDDHAGTGPAVFRNGVLTRVTRDPEAERDAAHTVALSGFMLLDDAYGHEYTVPGGDHLLTLGDDDAWMAFMRAGREDLEAQGFTIHVHPDFPLNFAEITDWYGETDDSHGGWFTLDLGIVVDGQRLSLIPILADLIARQPQLFTPEALAELQDDEVLHASLGDGRRVALPAGRVRAILGVLVELNLRDLPPGPLRLPLLDAARVAQLEEAVQARWLGAERLLDLGRRLRDFRGVQDITPPQGLRADLRPYQRQGVAWLQFLREYGMGGILADDMGLGKAQPLDARILTPLGWRTMGDLQVGDHVIGRDGRPTQVIGVYPQGERDIYRVTLTDGASVEVDEEHLWAVNTPVRKKRGLPEQVLTTAQIRGTLTDAAGNLKHYLPVVEAVQFASRDLPVDPYTLGALLGDGHLSNSLAITTEDEIVSALALPEPVAANHAIRLTPQVSTYRLTTPGQWTPNPLKDALRTLGLHGTTSHSKFIPPDYLLGSPAQRLALLQGLLDTDGHAGAVVEYTSVSRELALGVVELVQSLGGTARLKPKVTTHVYQGERRTGQAWRVTLKLPAHLDPFRLPAKLAAYARPTKYPPTRGIRQVEYVGRKPAQCIAVAAADRLYVTDQYIVTHNTVQTLSHLLLEKESGRADRPSLVVAPTSVIGNWQAEAAKFTPDLRVLTLHGKDRRAQFARIPEHDLILTTYPLLPRDISELGAFEYHLVILDEAQNIKNTRTAAAKAAGSLSARHRLALTGTPLENHLGELWSQFNFLAPGLLHDEKTFRELYRTPIEKRGEASRRQALAARVRPFILRREKRDVARELPPKTEIPVRVTLDGDQRDLYETVRVTTETRVREELRARGLARSTIAILDALLKLRQAVTDPRLVKLDAARGVQNNAKFDWLQAHLPQMIEEGRRVLIFSGFATLLRHLEDWLREQRIPYSMITGSTQDRQGQIDAFQNGRTHVFLITLKAGGVGLNLTAADTVIHYDPWWNPAAEEQATDRAYRIGQDKPVFVYKLIAAGSVEERILDLQARKASLARGILDGGLSDATQLTSADLDRLFAPLEDEDGDLPERSGVEQVG</sequence>
<dbReference type="InterPro" id="IPR027434">
    <property type="entry name" value="Homing_endonucl"/>
</dbReference>
<feature type="region of interest" description="Disordered" evidence="3">
    <location>
        <begin position="87"/>
        <end position="111"/>
    </location>
</feature>
<dbReference type="GO" id="GO:0005524">
    <property type="term" value="F:ATP binding"/>
    <property type="evidence" value="ECO:0007669"/>
    <property type="project" value="InterPro"/>
</dbReference>
<dbReference type="SUPFAM" id="SSF55608">
    <property type="entry name" value="Homing endonucleases"/>
    <property type="match status" value="1"/>
</dbReference>
<dbReference type="PROSITE" id="PS51194">
    <property type="entry name" value="HELICASE_CTER"/>
    <property type="match status" value="1"/>
</dbReference>
<dbReference type="GO" id="GO:0016787">
    <property type="term" value="F:hydrolase activity"/>
    <property type="evidence" value="ECO:0007669"/>
    <property type="project" value="UniProtKB-KW"/>
</dbReference>
<feature type="domain" description="SWIM-type" evidence="5">
    <location>
        <begin position="51"/>
        <end position="88"/>
    </location>
</feature>
<feature type="domain" description="Helicase C-terminal" evidence="7">
    <location>
        <begin position="1283"/>
        <end position="1440"/>
    </location>
</feature>
<evidence type="ECO:0000256" key="2">
    <source>
        <dbReference type="PROSITE-ProRule" id="PRU00325"/>
    </source>
</evidence>
<keyword evidence="1" id="KW-0378">Hydrolase</keyword>
<dbReference type="Gene3D" id="3.40.50.300">
    <property type="entry name" value="P-loop containing nucleotide triphosphate hydrolases"/>
    <property type="match status" value="1"/>
</dbReference>
<dbReference type="SUPFAM" id="SSF51294">
    <property type="entry name" value="Hedgehog/intein (Hint) domain"/>
    <property type="match status" value="1"/>
</dbReference>
<evidence type="ECO:0000259" key="5">
    <source>
        <dbReference type="PROSITE" id="PS50966"/>
    </source>
</evidence>
<dbReference type="InterPro" id="IPR027417">
    <property type="entry name" value="P-loop_NTPase"/>
</dbReference>
<dbReference type="EMBL" id="BCMS01000001">
    <property type="protein sequence ID" value="GAQ22572.1"/>
    <property type="molecule type" value="Genomic_DNA"/>
</dbReference>
<evidence type="ECO:0000313" key="9">
    <source>
        <dbReference type="Proteomes" id="UP000056209"/>
    </source>
</evidence>
<dbReference type="InterPro" id="IPR049730">
    <property type="entry name" value="SNF2/RAD54-like_C"/>
</dbReference>
<dbReference type="PANTHER" id="PTHR10799">
    <property type="entry name" value="SNF2/RAD54 HELICASE FAMILY"/>
    <property type="match status" value="1"/>
</dbReference>
<dbReference type="InterPro" id="IPR038718">
    <property type="entry name" value="SNF2-like_sf"/>
</dbReference>